<evidence type="ECO:0000256" key="4">
    <source>
        <dbReference type="ARBA" id="ARBA00022990"/>
    </source>
</evidence>
<evidence type="ECO:0000256" key="3">
    <source>
        <dbReference type="ARBA" id="ARBA00022737"/>
    </source>
</evidence>
<evidence type="ECO:0000259" key="6">
    <source>
        <dbReference type="PROSITE" id="PS50222"/>
    </source>
</evidence>
<dbReference type="PANTHER" id="PTHR23048">
    <property type="entry name" value="MYOSIN LIGHT CHAIN 1, 3"/>
    <property type="match status" value="1"/>
</dbReference>
<feature type="domain" description="EF-hand" evidence="6">
    <location>
        <begin position="649"/>
        <end position="684"/>
    </location>
</feature>
<keyword evidence="3" id="KW-0677">Repeat</keyword>
<reference evidence="8" key="2">
    <citation type="submission" date="2024-04" db="EMBL/GenBank/DDBJ databases">
        <authorList>
            <person name="Chen Y."/>
            <person name="Shah S."/>
            <person name="Dougan E. K."/>
            <person name="Thang M."/>
            <person name="Chan C."/>
        </authorList>
    </citation>
    <scope>NUCLEOTIDE SEQUENCE [LARGE SCALE GENOMIC DNA]</scope>
</reference>
<evidence type="ECO:0000256" key="2">
    <source>
        <dbReference type="ARBA" id="ARBA00022723"/>
    </source>
</evidence>
<feature type="region of interest" description="Disordered" evidence="5">
    <location>
        <begin position="99"/>
        <end position="146"/>
    </location>
</feature>
<evidence type="ECO:0000256" key="5">
    <source>
        <dbReference type="SAM" id="MobiDB-lite"/>
    </source>
</evidence>
<dbReference type="Gene3D" id="1.10.238.10">
    <property type="entry name" value="EF-hand"/>
    <property type="match status" value="2"/>
</dbReference>
<keyword evidence="9" id="KW-1185">Reference proteome</keyword>
<keyword evidence="2" id="KW-0479">Metal-binding</keyword>
<accession>A0A9P1GG12</accession>
<dbReference type="OrthoDB" id="488816at2759"/>
<evidence type="ECO:0000313" key="9">
    <source>
        <dbReference type="Proteomes" id="UP001152797"/>
    </source>
</evidence>
<dbReference type="AlphaFoldDB" id="A0A9P1GG12"/>
<gene>
    <name evidence="7" type="ORF">C1SCF055_LOCUS34638</name>
</gene>
<sequence>MSGRRPSRTSDEFAMDLMAAVPATVRCTVRAPACTSALVRMGDVGRGPFFRQGLEVTKKALLNSFRRRGNVYSKGLGGCSKQQKDVRRHSDQKPVVATWLGTQGTNHSKQRRSSAPDIFKGSSPAHGANGNLSHLSRPRSATGLRRPSLSEALDQAQDFIHGQLQQGRWRPRTPSKPPQCGVKVEPKHLKDRFAELEVTREPVPTAEDRGLPRSPKNSAWEALPPTPAVEVMTPDAAQVEHAPAREGSRLSEGVTLDDQHHKDFATVWSSVWFRTQVKHPQLGRELTKSSLGWAEGSQKGILQRLSCKMAARTTGQHKDPGKALQLVVASSGLMPAWLPESLDVEDEDDLSDALGQVTGTVFRHWCHARESEIRVDDLLLILGDLGIEAHQELLEKALAGNIYATLDWPDFVSLLKDYRHLERQYHRKLFDEICRSEGSLSVEEVEVLLDRLGHPAALQAFDKCRKDRTSHMNFGAFEEFLRQLRLTEGFSQHDLRELHAFFEVEKTCAARLRKEPMCRCSLEKVQQVMMLRGFPTTEEEVQQMAEKMGFSSEHGVRFRQMLRLIRCLKDLERTQMLEIIQKYSQERRNAIQVVDLPLALGGLGYYPDEDAIQEHLLAIGERESEECLTPEELARFLQKYRQVSGFTREQYHNLAQSFSKADKTKRGQLNALELTEVLRRAGFHVSMQDVIQALYHFDLEGIGLLSLPEVLKLLRGLLAKEAETRRNAFLAACRGPSQKLPARDLAATIARVRGYQPDKTVLTSMLSILGLHSMGLSFTSFEHVCKLMRESDVKFMQNHSGYTPEQVAELKVHYQSYDPDDHGFIAGAKLPQLFLDAFPMYSTSTRQQQITKNYMEEVNQTYNGWTFEAFLGFVRMAEDEACHQDLLDEEQLVQDHALRAEECRGFREIFISKADHNCAVTDEDILDMFDFATAEFNQEQRMKFFQVLKGVDRHYYGTALRFPDFLRFMKRLTEKQTEENLGLVRASLRLKRLEDEADAWARACRVVKRGMIRAGSLFFKTELEVQRIKSQSSQGSEKAVPAVP</sequence>
<organism evidence="7">
    <name type="scientific">Cladocopium goreaui</name>
    <dbReference type="NCBI Taxonomy" id="2562237"/>
    <lineage>
        <taxon>Eukaryota</taxon>
        <taxon>Sar</taxon>
        <taxon>Alveolata</taxon>
        <taxon>Dinophyceae</taxon>
        <taxon>Suessiales</taxon>
        <taxon>Symbiodiniaceae</taxon>
        <taxon>Cladocopium</taxon>
    </lineage>
</organism>
<name>A0A9P1GG12_9DINO</name>
<feature type="region of interest" description="Disordered" evidence="5">
    <location>
        <begin position="163"/>
        <end position="182"/>
    </location>
</feature>
<dbReference type="GO" id="GO:0016460">
    <property type="term" value="C:myosin II complex"/>
    <property type="evidence" value="ECO:0007669"/>
    <property type="project" value="TreeGrafter"/>
</dbReference>
<proteinExistence type="predicted"/>
<reference evidence="7" key="1">
    <citation type="submission" date="2022-10" db="EMBL/GenBank/DDBJ databases">
        <authorList>
            <person name="Chen Y."/>
            <person name="Dougan E. K."/>
            <person name="Chan C."/>
            <person name="Rhodes N."/>
            <person name="Thang M."/>
        </authorList>
    </citation>
    <scope>NUCLEOTIDE SEQUENCE</scope>
</reference>
<dbReference type="InterPro" id="IPR002048">
    <property type="entry name" value="EF_hand_dom"/>
</dbReference>
<evidence type="ECO:0000313" key="7">
    <source>
        <dbReference type="EMBL" id="CAI4009267.1"/>
    </source>
</evidence>
<dbReference type="GO" id="GO:0005509">
    <property type="term" value="F:calcium ion binding"/>
    <property type="evidence" value="ECO:0007669"/>
    <property type="project" value="InterPro"/>
</dbReference>
<dbReference type="PROSITE" id="PS50222">
    <property type="entry name" value="EF_HAND_2"/>
    <property type="match status" value="1"/>
</dbReference>
<evidence type="ECO:0000256" key="1">
    <source>
        <dbReference type="ARBA" id="ARBA00020786"/>
    </source>
</evidence>
<dbReference type="InterPro" id="IPR050230">
    <property type="entry name" value="CALM/Myosin/TropC-like"/>
</dbReference>
<keyword evidence="4" id="KW-0007">Acetylation</keyword>
<dbReference type="PANTHER" id="PTHR23048:SF0">
    <property type="entry name" value="CALMODULIN LIKE 3"/>
    <property type="match status" value="1"/>
</dbReference>
<dbReference type="SUPFAM" id="SSF47473">
    <property type="entry name" value="EF-hand"/>
    <property type="match status" value="2"/>
</dbReference>
<dbReference type="Proteomes" id="UP001152797">
    <property type="component" value="Unassembled WGS sequence"/>
</dbReference>
<dbReference type="InterPro" id="IPR011992">
    <property type="entry name" value="EF-hand-dom_pair"/>
</dbReference>
<dbReference type="EMBL" id="CAMXCT010004480">
    <property type="protein sequence ID" value="CAI4009267.1"/>
    <property type="molecule type" value="Genomic_DNA"/>
</dbReference>
<evidence type="ECO:0000313" key="8">
    <source>
        <dbReference type="EMBL" id="CAL1162642.1"/>
    </source>
</evidence>
<protein>
    <recommendedName>
        <fullName evidence="1">Calmodulin</fullName>
    </recommendedName>
</protein>
<dbReference type="EMBL" id="CAMXCT030004480">
    <property type="protein sequence ID" value="CAL4796579.1"/>
    <property type="molecule type" value="Genomic_DNA"/>
</dbReference>
<dbReference type="EMBL" id="CAMXCT020004480">
    <property type="protein sequence ID" value="CAL1162642.1"/>
    <property type="molecule type" value="Genomic_DNA"/>
</dbReference>
<comment type="caution">
    <text evidence="7">The sequence shown here is derived from an EMBL/GenBank/DDBJ whole genome shotgun (WGS) entry which is preliminary data.</text>
</comment>